<dbReference type="Proteomes" id="UP000825729">
    <property type="component" value="Unassembled WGS sequence"/>
</dbReference>
<evidence type="ECO:0000313" key="9">
    <source>
        <dbReference type="Proteomes" id="UP000825729"/>
    </source>
</evidence>
<name>A0AAV7EFJ0_ARIFI</name>
<evidence type="ECO:0000259" key="7">
    <source>
        <dbReference type="PROSITE" id="PS51039"/>
    </source>
</evidence>
<dbReference type="SMART" id="SM00154">
    <property type="entry name" value="ZnF_AN1"/>
    <property type="match status" value="1"/>
</dbReference>
<proteinExistence type="predicted"/>
<organism evidence="8 9">
    <name type="scientific">Aristolochia fimbriata</name>
    <name type="common">White veined hardy Dutchman's pipe vine</name>
    <dbReference type="NCBI Taxonomy" id="158543"/>
    <lineage>
        <taxon>Eukaryota</taxon>
        <taxon>Viridiplantae</taxon>
        <taxon>Streptophyta</taxon>
        <taxon>Embryophyta</taxon>
        <taxon>Tracheophyta</taxon>
        <taxon>Spermatophyta</taxon>
        <taxon>Magnoliopsida</taxon>
        <taxon>Magnoliidae</taxon>
        <taxon>Piperales</taxon>
        <taxon>Aristolochiaceae</taxon>
        <taxon>Aristolochia</taxon>
    </lineage>
</organism>
<keyword evidence="2" id="KW-0479">Metal-binding</keyword>
<keyword evidence="3 5" id="KW-0863">Zinc-finger</keyword>
<dbReference type="PANTHER" id="PTHR10634:SF22">
    <property type="entry name" value="ZINC FINGER A20 AND AN1 DOMAIN-CONTAINING STRESS-ASSOCIATED PROTEIN 5"/>
    <property type="match status" value="1"/>
</dbReference>
<evidence type="ECO:0000256" key="3">
    <source>
        <dbReference type="ARBA" id="ARBA00022771"/>
    </source>
</evidence>
<dbReference type="AlphaFoldDB" id="A0AAV7EFJ0"/>
<dbReference type="InterPro" id="IPR000058">
    <property type="entry name" value="Znf_AN1"/>
</dbReference>
<evidence type="ECO:0000256" key="2">
    <source>
        <dbReference type="ARBA" id="ARBA00022723"/>
    </source>
</evidence>
<keyword evidence="9" id="KW-1185">Reference proteome</keyword>
<dbReference type="GO" id="GO:0004842">
    <property type="term" value="F:ubiquitin-protein transferase activity"/>
    <property type="evidence" value="ECO:0007669"/>
    <property type="project" value="TreeGrafter"/>
</dbReference>
<dbReference type="Gene3D" id="4.10.1110.10">
    <property type="entry name" value="AN1-like Zinc finger"/>
    <property type="match status" value="1"/>
</dbReference>
<feature type="domain" description="AN1-type" evidence="7">
    <location>
        <begin position="83"/>
        <end position="129"/>
    </location>
</feature>
<protein>
    <recommendedName>
        <fullName evidence="7">AN1-type domain-containing protein</fullName>
    </recommendedName>
</protein>
<dbReference type="Pfam" id="PF01428">
    <property type="entry name" value="zf-AN1"/>
    <property type="match status" value="1"/>
</dbReference>
<feature type="compositionally biased region" description="Low complexity" evidence="6">
    <location>
        <begin position="20"/>
        <end position="33"/>
    </location>
</feature>
<comment type="caution">
    <text evidence="8">The sequence shown here is derived from an EMBL/GenBank/DDBJ whole genome shotgun (WGS) entry which is preliminary data.</text>
</comment>
<dbReference type="GO" id="GO:0008270">
    <property type="term" value="F:zinc ion binding"/>
    <property type="evidence" value="ECO:0007669"/>
    <property type="project" value="UniProtKB-KW"/>
</dbReference>
<feature type="compositionally biased region" description="Basic and acidic residues" evidence="6">
    <location>
        <begin position="1"/>
        <end position="10"/>
    </location>
</feature>
<comment type="function">
    <text evidence="1">May be involved in environmental stress response.</text>
</comment>
<feature type="region of interest" description="Disordered" evidence="6">
    <location>
        <begin position="1"/>
        <end position="82"/>
    </location>
</feature>
<dbReference type="EMBL" id="JAINDJ010000005">
    <property type="protein sequence ID" value="KAG9447171.1"/>
    <property type="molecule type" value="Genomic_DNA"/>
</dbReference>
<reference evidence="8 9" key="1">
    <citation type="submission" date="2021-07" db="EMBL/GenBank/DDBJ databases">
        <title>The Aristolochia fimbriata genome: insights into angiosperm evolution, floral development and chemical biosynthesis.</title>
        <authorList>
            <person name="Jiao Y."/>
        </authorList>
    </citation>
    <scope>NUCLEOTIDE SEQUENCE [LARGE SCALE GENOMIC DNA]</scope>
    <source>
        <strain evidence="8">IBCAS-2021</strain>
        <tissue evidence="8">Leaf</tissue>
    </source>
</reference>
<evidence type="ECO:0000256" key="1">
    <source>
        <dbReference type="ARBA" id="ARBA00003732"/>
    </source>
</evidence>
<sequence length="148" mass="16437">MAQEGWKIEKDETDCEILKPPSSASTTTASTSPSAPPVFVKPSQESQVQRSERAEVPPLDTDQKVASPRRTPPKEETIPPRPVRYANRCSSCQKRVGLTGFRCRCGDLFCGRHRYSDTHDCSFDYKAAGREEISKANPVIKAAKIIKI</sequence>
<evidence type="ECO:0000256" key="6">
    <source>
        <dbReference type="SAM" id="MobiDB-lite"/>
    </source>
</evidence>
<dbReference type="PROSITE" id="PS51039">
    <property type="entry name" value="ZF_AN1"/>
    <property type="match status" value="1"/>
</dbReference>
<gene>
    <name evidence="8" type="ORF">H6P81_013299</name>
</gene>
<evidence type="ECO:0000256" key="4">
    <source>
        <dbReference type="ARBA" id="ARBA00022833"/>
    </source>
</evidence>
<evidence type="ECO:0000256" key="5">
    <source>
        <dbReference type="PROSITE-ProRule" id="PRU00449"/>
    </source>
</evidence>
<dbReference type="GO" id="GO:0016567">
    <property type="term" value="P:protein ubiquitination"/>
    <property type="evidence" value="ECO:0007669"/>
    <property type="project" value="TreeGrafter"/>
</dbReference>
<dbReference type="SUPFAM" id="SSF118310">
    <property type="entry name" value="AN1-like Zinc finger"/>
    <property type="match status" value="1"/>
</dbReference>
<dbReference type="InterPro" id="IPR035896">
    <property type="entry name" value="AN1-like_Znf"/>
</dbReference>
<evidence type="ECO:0000313" key="8">
    <source>
        <dbReference type="EMBL" id="KAG9447171.1"/>
    </source>
</evidence>
<accession>A0AAV7EFJ0</accession>
<dbReference type="PANTHER" id="PTHR10634">
    <property type="entry name" value="AN1-TYPE ZINC FINGER PROTEIN"/>
    <property type="match status" value="1"/>
</dbReference>
<dbReference type="FunFam" id="4.10.1110.10:FF:000001">
    <property type="entry name" value="Zinc finger AN1-type containing 6"/>
    <property type="match status" value="1"/>
</dbReference>
<dbReference type="InterPro" id="IPR050652">
    <property type="entry name" value="AN1_A20_ZnFinger"/>
</dbReference>
<keyword evidence="4" id="KW-0862">Zinc</keyword>